<evidence type="ECO:0000259" key="1">
    <source>
        <dbReference type="Pfam" id="PF02464"/>
    </source>
</evidence>
<dbReference type="SUPFAM" id="SSF142433">
    <property type="entry name" value="CinA-like"/>
    <property type="match status" value="1"/>
</dbReference>
<dbReference type="EMBL" id="BBMZ01000002">
    <property type="protein sequence ID" value="GAL56451.1"/>
    <property type="molecule type" value="Genomic_DNA"/>
</dbReference>
<dbReference type="eggNOG" id="COG1546">
    <property type="taxonomic scope" value="Bacteria"/>
</dbReference>
<evidence type="ECO:0000313" key="3">
    <source>
        <dbReference type="Proteomes" id="UP000029462"/>
    </source>
</evidence>
<protein>
    <recommendedName>
        <fullName evidence="1">CinA C-terminal domain-containing protein</fullName>
    </recommendedName>
</protein>
<dbReference type="STRING" id="1115515.EV102420_02_00550"/>
<dbReference type="NCBIfam" id="NF002975">
    <property type="entry name" value="PRK03661.1"/>
    <property type="match status" value="1"/>
</dbReference>
<dbReference type="NCBIfam" id="TIGR00199">
    <property type="entry name" value="PncC_domain"/>
    <property type="match status" value="1"/>
</dbReference>
<feature type="domain" description="CinA C-terminal" evidence="1">
    <location>
        <begin position="8"/>
        <end position="159"/>
    </location>
</feature>
<dbReference type="Pfam" id="PF02464">
    <property type="entry name" value="CinA"/>
    <property type="match status" value="1"/>
</dbReference>
<keyword evidence="3" id="KW-1185">Reference proteome</keyword>
<dbReference type="AlphaFoldDB" id="A0A090UV99"/>
<dbReference type="InterPro" id="IPR036653">
    <property type="entry name" value="CinA-like_C"/>
</dbReference>
<reference evidence="2 3" key="1">
    <citation type="submission" date="2014-09" db="EMBL/GenBank/DDBJ databases">
        <title>Whole genome shotgun sequence of Escherichia vulneris NBRC 102420.</title>
        <authorList>
            <person name="Yoshida Y."/>
            <person name="Hosoyama A."/>
            <person name="Tsuchikane K."/>
            <person name="Ohji S."/>
            <person name="Ichikawa N."/>
            <person name="Kimura A."/>
            <person name="Yamazoe A."/>
            <person name="Ezaki T."/>
            <person name="Fujita N."/>
        </authorList>
    </citation>
    <scope>NUCLEOTIDE SEQUENCE [LARGE SCALE GENOMIC DNA]</scope>
    <source>
        <strain evidence="2 3">NBRC 102420</strain>
    </source>
</reference>
<evidence type="ECO:0000313" key="2">
    <source>
        <dbReference type="EMBL" id="GAL56451.1"/>
    </source>
</evidence>
<comment type="caution">
    <text evidence="2">The sequence shown here is derived from an EMBL/GenBank/DDBJ whole genome shotgun (WGS) entry which is preliminary data.</text>
</comment>
<dbReference type="OrthoDB" id="9801454at2"/>
<dbReference type="Proteomes" id="UP000029462">
    <property type="component" value="Unassembled WGS sequence"/>
</dbReference>
<sequence>MTDSELMQLSERIGQALKARGATVTTAESCTGGWVAKAITDIAGSSAWFERGFVTYSNEAKAQMIGVKPETLAQHGAVSEPVVVEMAIGAIKAARATYAVSISGIAGPDGGSENKPVGTVWFGFASAAGEGITRRECFAGDRENVRRQATAYALQTLWQHFLQRA</sequence>
<dbReference type="RefSeq" id="WP_042387646.1">
    <property type="nucleotide sequence ID" value="NZ_BBMZ01000002.1"/>
</dbReference>
<dbReference type="Gene3D" id="3.90.950.20">
    <property type="entry name" value="CinA-like"/>
    <property type="match status" value="1"/>
</dbReference>
<accession>A0A090UV99</accession>
<organism evidence="2 3">
    <name type="scientific">Pseudescherichia vulneris NBRC 102420</name>
    <dbReference type="NCBI Taxonomy" id="1115515"/>
    <lineage>
        <taxon>Bacteria</taxon>
        <taxon>Pseudomonadati</taxon>
        <taxon>Pseudomonadota</taxon>
        <taxon>Gammaproteobacteria</taxon>
        <taxon>Enterobacterales</taxon>
        <taxon>Enterobacteriaceae</taxon>
        <taxon>Pseudescherichia</taxon>
    </lineage>
</organism>
<dbReference type="InterPro" id="IPR008136">
    <property type="entry name" value="CinA_C"/>
</dbReference>
<gene>
    <name evidence="2" type="primary">ygaD</name>
    <name evidence="2" type="ORF">EV102420_02_00550</name>
</gene>
<proteinExistence type="predicted"/>
<name>A0A090UV99_PSEVU</name>